<proteinExistence type="predicted"/>
<feature type="region of interest" description="Disordered" evidence="1">
    <location>
        <begin position="19"/>
        <end position="59"/>
    </location>
</feature>
<dbReference type="AlphaFoldDB" id="A0A1H0PU93"/>
<organism evidence="2 3">
    <name type="scientific">Microbacterium testaceum (strain StLB037)</name>
    <dbReference type="NCBI Taxonomy" id="979556"/>
    <lineage>
        <taxon>Bacteria</taxon>
        <taxon>Bacillati</taxon>
        <taxon>Actinomycetota</taxon>
        <taxon>Actinomycetes</taxon>
        <taxon>Micrococcales</taxon>
        <taxon>Microbacteriaceae</taxon>
        <taxon>Microbacterium</taxon>
    </lineage>
</organism>
<evidence type="ECO:0000256" key="1">
    <source>
        <dbReference type="SAM" id="MobiDB-lite"/>
    </source>
</evidence>
<dbReference type="RefSeq" id="WP_074695406.1">
    <property type="nucleotide sequence ID" value="NZ_FNJN01000004.1"/>
</dbReference>
<evidence type="ECO:0000313" key="2">
    <source>
        <dbReference type="EMBL" id="SDP08727.1"/>
    </source>
</evidence>
<reference evidence="2 3" key="1">
    <citation type="submission" date="2016-10" db="EMBL/GenBank/DDBJ databases">
        <authorList>
            <person name="de Groot N.N."/>
        </authorList>
    </citation>
    <scope>NUCLEOTIDE SEQUENCE [LARGE SCALE GENOMIC DNA]</scope>
    <source>
        <strain evidence="2 3">StLB037</strain>
    </source>
</reference>
<dbReference type="Proteomes" id="UP000186456">
    <property type="component" value="Unassembled WGS sequence"/>
</dbReference>
<protein>
    <submittedName>
        <fullName evidence="2">Uncharacterized protein</fullName>
    </submittedName>
</protein>
<accession>A0A1H0PU93</accession>
<evidence type="ECO:0000313" key="3">
    <source>
        <dbReference type="Proteomes" id="UP000186456"/>
    </source>
</evidence>
<gene>
    <name evidence="2" type="ORF">SAMN04487788_2019</name>
</gene>
<sequence length="59" mass="6506">MTKKVSILGRIREYFLGAPAHDQSEDARRSMNHQSETAFHNGEAAKTWTGTSGGAQFKP</sequence>
<dbReference type="EMBL" id="FNJN01000004">
    <property type="protein sequence ID" value="SDP08727.1"/>
    <property type="molecule type" value="Genomic_DNA"/>
</dbReference>
<name>A0A1H0PU93_MICTS</name>